<feature type="region of interest" description="Disordered" evidence="1">
    <location>
        <begin position="1"/>
        <end position="119"/>
    </location>
</feature>
<evidence type="ECO:0000256" key="1">
    <source>
        <dbReference type="SAM" id="MobiDB-lite"/>
    </source>
</evidence>
<dbReference type="Proteomes" id="UP000662931">
    <property type="component" value="Chromosome 4"/>
</dbReference>
<protein>
    <submittedName>
        <fullName evidence="2">Uncharacterized protein</fullName>
    </submittedName>
</protein>
<organism evidence="2 3">
    <name type="scientific">Eeniella nana</name>
    <name type="common">Yeast</name>
    <name type="synonym">Brettanomyces nanus</name>
    <dbReference type="NCBI Taxonomy" id="13502"/>
    <lineage>
        <taxon>Eukaryota</taxon>
        <taxon>Fungi</taxon>
        <taxon>Dikarya</taxon>
        <taxon>Ascomycota</taxon>
        <taxon>Saccharomycotina</taxon>
        <taxon>Pichiomycetes</taxon>
        <taxon>Pichiales</taxon>
        <taxon>Pichiaceae</taxon>
        <taxon>Brettanomyces</taxon>
    </lineage>
</organism>
<dbReference type="AlphaFoldDB" id="A0A875S3W2"/>
<reference evidence="2" key="1">
    <citation type="submission" date="2020-10" db="EMBL/GenBank/DDBJ databases">
        <authorList>
            <person name="Roach M.J.R."/>
        </authorList>
    </citation>
    <scope>NUCLEOTIDE SEQUENCE</scope>
    <source>
        <strain evidence="2">CBS 1945</strain>
    </source>
</reference>
<evidence type="ECO:0000313" key="3">
    <source>
        <dbReference type="Proteomes" id="UP000662931"/>
    </source>
</evidence>
<keyword evidence="3" id="KW-1185">Reference proteome</keyword>
<dbReference type="KEGG" id="bnn:FOA43_003392"/>
<sequence>MDVRVHVREESGESVTASQQSSSTVNTNTNSLSSSGTASSSSAFSTSVPNRSSGSPVSSMDTTISPGSVETDRPKNPVIAQMPLLPSKSGLKVTNEKVTSGPVANGKVPAKREKKRSTNVFKKLFRRIFGSSSSSHASTPSTTNQKQKEKSFSKKSSSVLDFSKSRLVKDSSSKEKNSVQPCGRAQIRHESEEEEEEEDSSSIGPLTVDLSSENSSFNGLLSIDLLPKDDEDHQSLVHSLKLQSTTDIEKNADNHPSISSSNIDVEVYEPLGDLGTDVELDYLSTIIGLGETSFFKSDNLNVGGDESVKSADGTMISRRKSMRIKSMNKKRSLSYHSVQGAKVQKEVRDLSEVPRSFDSYYKHYKSRHFCNDGSDFEILTEGKPKEPLVGAKPLRSCLNPSSAHYKQSQYDPRFNNGYISGRRLRPGRSMDPINRKKTRSVKFSHKISLNETHAPGDYERYNIRMKQMYSFLATHPQKVRSIRHRLNDYKKYEMHVHELSKRYTHFFHN</sequence>
<feature type="region of interest" description="Disordered" evidence="1">
    <location>
        <begin position="131"/>
        <end position="208"/>
    </location>
</feature>
<feature type="compositionally biased region" description="Low complexity" evidence="1">
    <location>
        <begin position="14"/>
        <end position="48"/>
    </location>
</feature>
<evidence type="ECO:0000313" key="2">
    <source>
        <dbReference type="EMBL" id="QPG76006.1"/>
    </source>
</evidence>
<feature type="compositionally biased region" description="Basic and acidic residues" evidence="1">
    <location>
        <begin position="163"/>
        <end position="177"/>
    </location>
</feature>
<feature type="compositionally biased region" description="Basic and acidic residues" evidence="1">
    <location>
        <begin position="1"/>
        <end position="11"/>
    </location>
</feature>
<dbReference type="OrthoDB" id="3995715at2759"/>
<gene>
    <name evidence="2" type="ORF">FOA43_003392</name>
</gene>
<dbReference type="EMBL" id="CP064815">
    <property type="protein sequence ID" value="QPG76006.1"/>
    <property type="molecule type" value="Genomic_DNA"/>
</dbReference>
<feature type="compositionally biased region" description="Polar residues" evidence="1">
    <location>
        <begin position="49"/>
        <end position="68"/>
    </location>
</feature>
<proteinExistence type="predicted"/>
<feature type="compositionally biased region" description="Low complexity" evidence="1">
    <location>
        <begin position="131"/>
        <end position="143"/>
    </location>
</feature>
<name>A0A875S3W2_EENNA</name>
<dbReference type="GeneID" id="62196792"/>
<accession>A0A875S3W2</accession>
<dbReference type="RefSeq" id="XP_038779571.1">
    <property type="nucleotide sequence ID" value="XM_038923643.1"/>
</dbReference>